<reference evidence="4 5" key="1">
    <citation type="journal article" date="2012" name="PLoS Pathog.">
        <title>Diverse lifestyles and strategies of plant pathogenesis encoded in the genomes of eighteen Dothideomycetes fungi.</title>
        <authorList>
            <person name="Ohm R.A."/>
            <person name="Feau N."/>
            <person name="Henrissat B."/>
            <person name="Schoch C.L."/>
            <person name="Horwitz B.A."/>
            <person name="Barry K.W."/>
            <person name="Condon B.J."/>
            <person name="Copeland A.C."/>
            <person name="Dhillon B."/>
            <person name="Glaser F."/>
            <person name="Hesse C.N."/>
            <person name="Kosti I."/>
            <person name="LaButti K."/>
            <person name="Lindquist E.A."/>
            <person name="Lucas S."/>
            <person name="Salamov A.A."/>
            <person name="Bradshaw R.E."/>
            <person name="Ciuffetti L."/>
            <person name="Hamelin R.C."/>
            <person name="Kema G.H.J."/>
            <person name="Lawrence C."/>
            <person name="Scott J.A."/>
            <person name="Spatafora J.W."/>
            <person name="Turgeon B.G."/>
            <person name="de Wit P.J.G.M."/>
            <person name="Zhong S."/>
            <person name="Goodwin S.B."/>
            <person name="Grigoriev I.V."/>
        </authorList>
    </citation>
    <scope>NUCLEOTIDE SEQUENCE [LARGE SCALE GENOMIC DNA]</scope>
    <source>
        <strain evidence="5">28A</strain>
    </source>
</reference>
<evidence type="ECO:0000313" key="5">
    <source>
        <dbReference type="Proteomes" id="UP000016935"/>
    </source>
</evidence>
<dbReference type="Proteomes" id="UP000016935">
    <property type="component" value="Unassembled WGS sequence"/>
</dbReference>
<dbReference type="InterPro" id="IPR024761">
    <property type="entry name" value="TFIIIC_delta_N"/>
</dbReference>
<dbReference type="InterPro" id="IPR044230">
    <property type="entry name" value="GTF3C4"/>
</dbReference>
<dbReference type="AlphaFoldDB" id="R0K9N1"/>
<evidence type="ECO:0000256" key="1">
    <source>
        <dbReference type="SAM" id="MobiDB-lite"/>
    </source>
</evidence>
<dbReference type="InterPro" id="IPR024764">
    <property type="entry name" value="TFIIIC_Znf"/>
</dbReference>
<dbReference type="OrthoDB" id="6021743at2759"/>
<dbReference type="Pfam" id="PF12660">
    <property type="entry name" value="zf-TFIIIC"/>
    <property type="match status" value="1"/>
</dbReference>
<keyword evidence="5" id="KW-1185">Reference proteome</keyword>
<proteinExistence type="predicted"/>
<dbReference type="RefSeq" id="XP_008027469.1">
    <property type="nucleotide sequence ID" value="XM_008029278.1"/>
</dbReference>
<name>R0K9N1_EXST2</name>
<feature type="domain" description="Transcription factor IIIC putative zinc-finger" evidence="3">
    <location>
        <begin position="654"/>
        <end position="809"/>
    </location>
</feature>
<organism evidence="4 5">
    <name type="scientific">Exserohilum turcicum (strain 28A)</name>
    <name type="common">Northern leaf blight fungus</name>
    <name type="synonym">Setosphaeria turcica</name>
    <dbReference type="NCBI Taxonomy" id="671987"/>
    <lineage>
        <taxon>Eukaryota</taxon>
        <taxon>Fungi</taxon>
        <taxon>Dikarya</taxon>
        <taxon>Ascomycota</taxon>
        <taxon>Pezizomycotina</taxon>
        <taxon>Dothideomycetes</taxon>
        <taxon>Pleosporomycetidae</taxon>
        <taxon>Pleosporales</taxon>
        <taxon>Pleosporineae</taxon>
        <taxon>Pleosporaceae</taxon>
        <taxon>Exserohilum</taxon>
    </lineage>
</organism>
<feature type="domain" description="Transcription factor IIIC 90kDa subunit N-terminal" evidence="2">
    <location>
        <begin position="19"/>
        <end position="477"/>
    </location>
</feature>
<dbReference type="PANTHER" id="PTHR15496:SF2">
    <property type="entry name" value="GENERAL TRANSCRIPTION FACTOR 3C POLYPEPTIDE 4"/>
    <property type="match status" value="1"/>
</dbReference>
<evidence type="ECO:0000259" key="3">
    <source>
        <dbReference type="Pfam" id="PF12660"/>
    </source>
</evidence>
<evidence type="ECO:0000313" key="4">
    <source>
        <dbReference type="EMBL" id="EOA84967.1"/>
    </source>
</evidence>
<dbReference type="GO" id="GO:0006384">
    <property type="term" value="P:transcription initiation at RNA polymerase III promoter"/>
    <property type="evidence" value="ECO:0007669"/>
    <property type="project" value="InterPro"/>
</dbReference>
<feature type="region of interest" description="Disordered" evidence="1">
    <location>
        <begin position="718"/>
        <end position="783"/>
    </location>
</feature>
<reference evidence="4 5" key="2">
    <citation type="journal article" date="2013" name="PLoS Genet.">
        <title>Comparative genome structure, secondary metabolite, and effector coding capacity across Cochliobolus pathogens.</title>
        <authorList>
            <person name="Condon B.J."/>
            <person name="Leng Y."/>
            <person name="Wu D."/>
            <person name="Bushley K.E."/>
            <person name="Ohm R.A."/>
            <person name="Otillar R."/>
            <person name="Martin J."/>
            <person name="Schackwitz W."/>
            <person name="Grimwood J."/>
            <person name="MohdZainudin N."/>
            <person name="Xue C."/>
            <person name="Wang R."/>
            <person name="Manning V.A."/>
            <person name="Dhillon B."/>
            <person name="Tu Z.J."/>
            <person name="Steffenson B.J."/>
            <person name="Salamov A."/>
            <person name="Sun H."/>
            <person name="Lowry S."/>
            <person name="LaButti K."/>
            <person name="Han J."/>
            <person name="Copeland A."/>
            <person name="Lindquist E."/>
            <person name="Barry K."/>
            <person name="Schmutz J."/>
            <person name="Baker S.E."/>
            <person name="Ciuffetti L.M."/>
            <person name="Grigoriev I.V."/>
            <person name="Zhong S."/>
            <person name="Turgeon B.G."/>
        </authorList>
    </citation>
    <scope>NUCLEOTIDE SEQUENCE [LARGE SCALE GENOMIC DNA]</scope>
    <source>
        <strain evidence="5">28A</strain>
    </source>
</reference>
<dbReference type="Pfam" id="PF12657">
    <property type="entry name" value="TFIIIC_delta"/>
    <property type="match status" value="1"/>
</dbReference>
<gene>
    <name evidence="4" type="ORF">SETTUDRAFT_91677</name>
</gene>
<protein>
    <recommendedName>
        <fullName evidence="6">Transcription factor IIIC 90kDa subunit N-terminal domain-containing protein</fullName>
    </recommendedName>
</protein>
<dbReference type="STRING" id="671987.R0K9N1"/>
<dbReference type="GO" id="GO:0000127">
    <property type="term" value="C:transcription factor TFIIIC complex"/>
    <property type="evidence" value="ECO:0007669"/>
    <property type="project" value="InterPro"/>
</dbReference>
<dbReference type="EMBL" id="KB908703">
    <property type="protein sequence ID" value="EOA84967.1"/>
    <property type="molecule type" value="Genomic_DNA"/>
</dbReference>
<evidence type="ECO:0008006" key="6">
    <source>
        <dbReference type="Google" id="ProtNLM"/>
    </source>
</evidence>
<dbReference type="PANTHER" id="PTHR15496">
    <property type="entry name" value="GENERAL TRANSCRIPTION FACTOR 3C POLYPEPTIDE 4 FAMILY"/>
    <property type="match status" value="1"/>
</dbReference>
<sequence length="811" mass="88707">MADVTVLRCWPACVDAIDWSPDGIIALASDERVELLFPNTVDFDRDQVLPQWQHVPLKVPLFSLDELPLKELAPISDYSIGEEISNSAPISIAWSPSGLAKHRKCALAVLTANLTLSIWSAQGKPQDESSWTRCLIINDALADHFSGCHGEPSHLTVSCKEQLRLRSRVRAFAWAPALPDPEPVAIIGTRLLFSRHFLAMSNDDNHLILMAVDSPTSTLGVERNWRAEVLTHKSLTPNSDKVFLEPRVFEDMMKQQRHISHIAWSPWILHDGCQYSVVAYATNEDVRARVIRYGTDDMHMDEEVIYPGVEMRFQGPMKWSPKVEDGDRLKLALFTNSGLVCLSISAYDASIIESKTHDLDGRWDQISGATWDTADESICRLHVSSLLSTLHSPTSVLEASSDKLESLGNASWREKIENNLALFSVKNGLKGNSKAKVWGLSSSPLGDFIAACNSVHPSDMIEYGIPADRSGTVAISSLRHGSEQREAFPKANVSAEGVTYTIRKLAEDVVEDPDDIPAFAEEIAQKLTQAYAAPAAPEEEVKQPTLGAGTSDIHSLIKAFKMAAFLNEHTLKDRYAILVSKACKTGSPDELARTLIAYRLANAVQRLLSSVANTPFSMEIVAQHRQLITLVNEAMGHEPAKGEPSNHTGFSGGDNRCDFCSASIPFSDLMSASCTNGHEFPRCGLSFVAIQAPGITKHCGICSTPFLSDEFVIAQEHGERTKKDEDSIMMDVTQDGHGNDEDMGTTKATSAPNDEEGEEAAQAMDGEAEQKGKNAEQGETEVKGRSLPVSLARVLFLSCDACIYCGGKFVG</sequence>
<dbReference type="HOGENOM" id="CLU_011098_0_0_1"/>
<feature type="compositionally biased region" description="Basic and acidic residues" evidence="1">
    <location>
        <begin position="768"/>
        <end position="783"/>
    </location>
</feature>
<accession>R0K9N1</accession>
<dbReference type="GeneID" id="19405923"/>
<evidence type="ECO:0000259" key="2">
    <source>
        <dbReference type="Pfam" id="PF12657"/>
    </source>
</evidence>
<dbReference type="eggNOG" id="ENOG502SGPH">
    <property type="taxonomic scope" value="Eukaryota"/>
</dbReference>
<dbReference type="GO" id="GO:0004402">
    <property type="term" value="F:histone acetyltransferase activity"/>
    <property type="evidence" value="ECO:0007669"/>
    <property type="project" value="InterPro"/>
</dbReference>